<dbReference type="InterPro" id="IPR050272">
    <property type="entry name" value="Isochorismatase-like_hydrls"/>
</dbReference>
<accession>A0A1K0FLN6</accession>
<name>A0A1K0FLN6_9ACTN</name>
<organism evidence="3 4">
    <name type="scientific">Couchioplanes caeruleus subsp. caeruleus</name>
    <dbReference type="NCBI Taxonomy" id="56427"/>
    <lineage>
        <taxon>Bacteria</taxon>
        <taxon>Bacillati</taxon>
        <taxon>Actinomycetota</taxon>
        <taxon>Actinomycetes</taxon>
        <taxon>Micromonosporales</taxon>
        <taxon>Micromonosporaceae</taxon>
        <taxon>Couchioplanes</taxon>
    </lineage>
</organism>
<evidence type="ECO:0000259" key="2">
    <source>
        <dbReference type="Pfam" id="PF00857"/>
    </source>
</evidence>
<keyword evidence="1" id="KW-0378">Hydrolase</keyword>
<proteinExistence type="predicted"/>
<protein>
    <recommendedName>
        <fullName evidence="2">Isochorismatase-like domain-containing protein</fullName>
    </recommendedName>
</protein>
<dbReference type="PANTHER" id="PTHR43540:SF1">
    <property type="entry name" value="ISOCHORISMATASE HYDROLASE"/>
    <property type="match status" value="1"/>
</dbReference>
<dbReference type="InterPro" id="IPR000868">
    <property type="entry name" value="Isochorismatase-like_dom"/>
</dbReference>
<dbReference type="Proteomes" id="UP000182486">
    <property type="component" value="Unassembled WGS sequence"/>
</dbReference>
<sequence>MGKQAGNTTLLEIDWQSWIAGTAHDASAAGRARRVRSAARARGWPVICSRYLSADPTDTSRADPESTDASFVAGFEPEQDDPVVTKHGRDVFDVPELPVLLDRLHTRRLLLTGLMTDHGVALAARSAAARDWAVTVVADACAATSDRAHDRTLSELRAAGIGIIGADELATW</sequence>
<evidence type="ECO:0000313" key="3">
    <source>
        <dbReference type="EMBL" id="OJF13721.1"/>
    </source>
</evidence>
<dbReference type="EMBL" id="MEIA01000137">
    <property type="protein sequence ID" value="OJF13721.1"/>
    <property type="molecule type" value="Genomic_DNA"/>
</dbReference>
<feature type="domain" description="Isochorismatase-like" evidence="2">
    <location>
        <begin position="9"/>
        <end position="166"/>
    </location>
</feature>
<keyword evidence="4" id="KW-1185">Reference proteome</keyword>
<dbReference type="Pfam" id="PF00857">
    <property type="entry name" value="Isochorismatase"/>
    <property type="match status" value="1"/>
</dbReference>
<evidence type="ECO:0000313" key="4">
    <source>
        <dbReference type="Proteomes" id="UP000182486"/>
    </source>
</evidence>
<dbReference type="GO" id="GO:0016787">
    <property type="term" value="F:hydrolase activity"/>
    <property type="evidence" value="ECO:0007669"/>
    <property type="project" value="UniProtKB-KW"/>
</dbReference>
<dbReference type="SUPFAM" id="SSF52499">
    <property type="entry name" value="Isochorismatase-like hydrolases"/>
    <property type="match status" value="1"/>
</dbReference>
<dbReference type="InterPro" id="IPR036380">
    <property type="entry name" value="Isochorismatase-like_sf"/>
</dbReference>
<dbReference type="Gene3D" id="3.40.50.850">
    <property type="entry name" value="Isochorismatase-like"/>
    <property type="match status" value="1"/>
</dbReference>
<dbReference type="AlphaFoldDB" id="A0A1K0FLN6"/>
<evidence type="ECO:0000256" key="1">
    <source>
        <dbReference type="ARBA" id="ARBA00022801"/>
    </source>
</evidence>
<comment type="caution">
    <text evidence="3">The sequence shown here is derived from an EMBL/GenBank/DDBJ whole genome shotgun (WGS) entry which is preliminary data.</text>
</comment>
<reference evidence="3 4" key="1">
    <citation type="submission" date="2016-09" db="EMBL/GenBank/DDBJ databases">
        <title>Couchioplanes caeruleus draft genome sequence.</title>
        <authorList>
            <person name="Sheehan J."/>
            <person name="Caffrey P."/>
        </authorList>
    </citation>
    <scope>NUCLEOTIDE SEQUENCE [LARGE SCALE GENOMIC DNA]</scope>
    <source>
        <strain evidence="3 4">DSM 43634</strain>
    </source>
</reference>
<dbReference type="PANTHER" id="PTHR43540">
    <property type="entry name" value="PEROXYUREIDOACRYLATE/UREIDOACRYLATE AMIDOHYDROLASE-RELATED"/>
    <property type="match status" value="1"/>
</dbReference>
<dbReference type="RefSeq" id="WP_071805709.1">
    <property type="nucleotide sequence ID" value="NZ_MEIA01000137.1"/>
</dbReference>
<gene>
    <name evidence="3" type="ORF">BG844_13740</name>
</gene>